<dbReference type="PANTHER" id="PTHR33164">
    <property type="entry name" value="TRANSCRIPTIONAL REGULATOR, MARR FAMILY"/>
    <property type="match status" value="1"/>
</dbReference>
<dbReference type="InterPro" id="IPR036390">
    <property type="entry name" value="WH_DNA-bd_sf"/>
</dbReference>
<organism evidence="2 3">
    <name type="scientific">Rhodococcus rhodochrous</name>
    <dbReference type="NCBI Taxonomy" id="1829"/>
    <lineage>
        <taxon>Bacteria</taxon>
        <taxon>Bacillati</taxon>
        <taxon>Actinomycetota</taxon>
        <taxon>Actinomycetes</taxon>
        <taxon>Mycobacteriales</taxon>
        <taxon>Nocardiaceae</taxon>
        <taxon>Rhodococcus</taxon>
    </lineage>
</organism>
<dbReference type="SUPFAM" id="SSF46785">
    <property type="entry name" value="Winged helix' DNA-binding domain"/>
    <property type="match status" value="1"/>
</dbReference>
<proteinExistence type="predicted"/>
<gene>
    <name evidence="2" type="ORF">KUM34_015085</name>
</gene>
<dbReference type="AlphaFoldDB" id="A0AA47A803"/>
<evidence type="ECO:0000259" key="1">
    <source>
        <dbReference type="PROSITE" id="PS50995"/>
    </source>
</evidence>
<dbReference type="RefSeq" id="WP_059381024.1">
    <property type="nucleotide sequence ID" value="NZ_CBJNPB010000067.1"/>
</dbReference>
<reference evidence="2 3" key="1">
    <citation type="journal article" date="2021" name="Front. Microbiol.">
        <title>Bacterial Transformation of Aromatic Monomers in Softwood Black Liquor.</title>
        <authorList>
            <person name="Navas L.E."/>
            <person name="Dexter G."/>
            <person name="Liu J."/>
            <person name="Levy-Booth D."/>
            <person name="Cho M."/>
            <person name="Jang S.K."/>
            <person name="Mansfield S.D."/>
            <person name="Renneckar S."/>
            <person name="Mohn W.W."/>
            <person name="Eltis L.D."/>
        </authorList>
    </citation>
    <scope>NUCLEOTIDE SEQUENCE [LARGE SCALE GENOMIC DNA]</scope>
    <source>
        <strain evidence="2 3">GD02</strain>
    </source>
</reference>
<dbReference type="Gene3D" id="1.10.10.10">
    <property type="entry name" value="Winged helix-like DNA-binding domain superfamily/Winged helix DNA-binding domain"/>
    <property type="match status" value="1"/>
</dbReference>
<dbReference type="InterPro" id="IPR000835">
    <property type="entry name" value="HTH_MarR-typ"/>
</dbReference>
<sequence>MTEQYAAGQNASEQNAAEQHPAELLSAAALTAFRLNGQFLALAESLARPVGLTAAWWQVLGAVSPEPLPVSAIAREMGITRQSVQRIADLLVDKGLAEYRPNPAHRRAKLVAMTPAGRDAIRAIGPAHADAARALCEETGAEELARIVEGMRALSAALDRSADQLPDGRRGGK</sequence>
<name>A0AA47A803_RHORH</name>
<dbReference type="GO" id="GO:0006950">
    <property type="term" value="P:response to stress"/>
    <property type="evidence" value="ECO:0007669"/>
    <property type="project" value="TreeGrafter"/>
</dbReference>
<dbReference type="SMART" id="SM00347">
    <property type="entry name" value="HTH_MARR"/>
    <property type="match status" value="1"/>
</dbReference>
<dbReference type="Proteomes" id="UP001162740">
    <property type="component" value="Chromosome"/>
</dbReference>
<accession>A0AA47A803</accession>
<dbReference type="PANTHER" id="PTHR33164:SF99">
    <property type="entry name" value="MARR FAMILY REGULATORY PROTEIN"/>
    <property type="match status" value="1"/>
</dbReference>
<protein>
    <submittedName>
        <fullName evidence="2">MarR family transcriptional regulator</fullName>
    </submittedName>
</protein>
<feature type="domain" description="HTH marR-type" evidence="1">
    <location>
        <begin position="21"/>
        <end position="156"/>
    </location>
</feature>
<dbReference type="InterPro" id="IPR039422">
    <property type="entry name" value="MarR/SlyA-like"/>
</dbReference>
<dbReference type="PROSITE" id="PS50995">
    <property type="entry name" value="HTH_MARR_2"/>
    <property type="match status" value="1"/>
</dbReference>
<dbReference type="GO" id="GO:0003700">
    <property type="term" value="F:DNA-binding transcription factor activity"/>
    <property type="evidence" value="ECO:0007669"/>
    <property type="project" value="InterPro"/>
</dbReference>
<evidence type="ECO:0000313" key="3">
    <source>
        <dbReference type="Proteomes" id="UP001162740"/>
    </source>
</evidence>
<dbReference type="InterPro" id="IPR036388">
    <property type="entry name" value="WH-like_DNA-bd_sf"/>
</dbReference>
<dbReference type="EMBL" id="CP083974">
    <property type="protein sequence ID" value="UZF43236.1"/>
    <property type="molecule type" value="Genomic_DNA"/>
</dbReference>
<evidence type="ECO:0000313" key="2">
    <source>
        <dbReference type="EMBL" id="UZF43236.1"/>
    </source>
</evidence>
<dbReference type="Pfam" id="PF12802">
    <property type="entry name" value="MarR_2"/>
    <property type="match status" value="1"/>
</dbReference>